<keyword evidence="2" id="KW-0731">Sigma factor</keyword>
<evidence type="ECO:0000313" key="5">
    <source>
        <dbReference type="Proteomes" id="UP000316778"/>
    </source>
</evidence>
<protein>
    <submittedName>
        <fullName evidence="4">RNA polymerase sigma-70 factor (ECF subfamily)</fullName>
    </submittedName>
</protein>
<gene>
    <name evidence="4" type="ORF">LX66_1797</name>
</gene>
<dbReference type="SUPFAM" id="SSF88946">
    <property type="entry name" value="Sigma2 domain of RNA polymerase sigma factors"/>
    <property type="match status" value="1"/>
</dbReference>
<evidence type="ECO:0000256" key="2">
    <source>
        <dbReference type="ARBA" id="ARBA00023082"/>
    </source>
</evidence>
<evidence type="ECO:0000256" key="3">
    <source>
        <dbReference type="ARBA" id="ARBA00023163"/>
    </source>
</evidence>
<evidence type="ECO:0000313" key="4">
    <source>
        <dbReference type="EMBL" id="TWI92408.1"/>
    </source>
</evidence>
<name>A0A562TGW6_CHIJA</name>
<keyword evidence="1" id="KW-0805">Transcription regulation</keyword>
<dbReference type="InterPro" id="IPR013325">
    <property type="entry name" value="RNA_pol_sigma_r2"/>
</dbReference>
<keyword evidence="3" id="KW-0804">Transcription</keyword>
<proteinExistence type="predicted"/>
<keyword evidence="5" id="KW-1185">Reference proteome</keyword>
<dbReference type="Proteomes" id="UP000316778">
    <property type="component" value="Unassembled WGS sequence"/>
</dbReference>
<dbReference type="GO" id="GO:0006352">
    <property type="term" value="P:DNA-templated transcription initiation"/>
    <property type="evidence" value="ECO:0007669"/>
    <property type="project" value="InterPro"/>
</dbReference>
<dbReference type="EMBL" id="VLLG01000002">
    <property type="protein sequence ID" value="TWI92408.1"/>
    <property type="molecule type" value="Genomic_DNA"/>
</dbReference>
<organism evidence="4 5">
    <name type="scientific">Chitinophaga japonensis</name>
    <name type="common">Flexibacter japonensis</name>
    <dbReference type="NCBI Taxonomy" id="104662"/>
    <lineage>
        <taxon>Bacteria</taxon>
        <taxon>Pseudomonadati</taxon>
        <taxon>Bacteroidota</taxon>
        <taxon>Chitinophagia</taxon>
        <taxon>Chitinophagales</taxon>
        <taxon>Chitinophagaceae</taxon>
        <taxon>Chitinophaga</taxon>
    </lineage>
</organism>
<dbReference type="PANTHER" id="PTHR43133">
    <property type="entry name" value="RNA POLYMERASE ECF-TYPE SIGMA FACTO"/>
    <property type="match status" value="1"/>
</dbReference>
<dbReference type="InterPro" id="IPR039425">
    <property type="entry name" value="RNA_pol_sigma-70-like"/>
</dbReference>
<dbReference type="GO" id="GO:0016987">
    <property type="term" value="F:sigma factor activity"/>
    <property type="evidence" value="ECO:0007669"/>
    <property type="project" value="UniProtKB-KW"/>
</dbReference>
<dbReference type="AlphaFoldDB" id="A0A562TGW6"/>
<comment type="caution">
    <text evidence="4">The sequence shown here is derived from an EMBL/GenBank/DDBJ whole genome shotgun (WGS) entry which is preliminary data.</text>
</comment>
<reference evidence="4 5" key="1">
    <citation type="journal article" date="2013" name="Stand. Genomic Sci.">
        <title>Genomic Encyclopedia of Type Strains, Phase I: The one thousand microbial genomes (KMG-I) project.</title>
        <authorList>
            <person name="Kyrpides N.C."/>
            <person name="Woyke T."/>
            <person name="Eisen J.A."/>
            <person name="Garrity G."/>
            <person name="Lilburn T.G."/>
            <person name="Beck B.J."/>
            <person name="Whitman W.B."/>
            <person name="Hugenholtz P."/>
            <person name="Klenk H.P."/>
        </authorList>
    </citation>
    <scope>NUCLEOTIDE SEQUENCE [LARGE SCALE GENOMIC DNA]</scope>
    <source>
        <strain evidence="4 5">DSM 13484</strain>
    </source>
</reference>
<dbReference type="PANTHER" id="PTHR43133:SF46">
    <property type="entry name" value="RNA POLYMERASE SIGMA-70 FACTOR ECF SUBFAMILY"/>
    <property type="match status" value="1"/>
</dbReference>
<accession>A0A562TGW6</accession>
<sequence>MRAGYIPVCQLITHNFHIIAKSNDMNSIDDMAVLSELKQGNIKAYQYFFLKYYKPLCLKAFTMLGSMKKAQDLVQHTFIRIWEQKLYHDVQQSVGGFLYQQVHIDCLNLLSREPKHKTGDENYLPRPNENASEQQELRKQVLSALDGLPAEKLKLALEDIRIRYS</sequence>
<evidence type="ECO:0000256" key="1">
    <source>
        <dbReference type="ARBA" id="ARBA00023015"/>
    </source>
</evidence>
<dbReference type="Gene3D" id="1.10.1740.10">
    <property type="match status" value="1"/>
</dbReference>